<dbReference type="EMBL" id="LRPN01000211">
    <property type="protein sequence ID" value="KWZ76308.1"/>
    <property type="molecule type" value="Genomic_DNA"/>
</dbReference>
<dbReference type="NCBIfam" id="NF007197">
    <property type="entry name" value="PRK09618.1"/>
    <property type="match status" value="1"/>
</dbReference>
<keyword evidence="4" id="KW-0282">Flagellum</keyword>
<accession>A0A133K9Q6</accession>
<proteinExistence type="inferred from homology"/>
<comment type="similarity">
    <text evidence="1 3">Belongs to the FlgD family.</text>
</comment>
<dbReference type="InterPro" id="IPR005648">
    <property type="entry name" value="FlgD"/>
</dbReference>
<evidence type="ECO:0000256" key="2">
    <source>
        <dbReference type="ARBA" id="ARBA00022795"/>
    </source>
</evidence>
<sequence>MNDMTSIDSSLLLSNQNTASGTRTGSKTLDKNAFLKILIAQLQNQDPTNPMDDTQFVSQMAQFSSLEQMTNLKDDIDNLIKLSQQSQQIAYTQYIGRTVSWKKTETADDGTASVKSGTGTITGISFGDDNAATFTLDDGTKISFSDMTGIESSTSNEAALIQASYLIGKKVTYTNDAGEEETASVSTVAIQNGSLVFTLDNGKKAASGQLTKIAN</sequence>
<dbReference type="PATRIC" id="fig|1398.22.peg.4065"/>
<keyword evidence="4" id="KW-0969">Cilium</keyword>
<dbReference type="GO" id="GO:0044781">
    <property type="term" value="P:bacterial-type flagellum organization"/>
    <property type="evidence" value="ECO:0007669"/>
    <property type="project" value="UniProtKB-UniRule"/>
</dbReference>
<evidence type="ECO:0000256" key="1">
    <source>
        <dbReference type="ARBA" id="ARBA00010577"/>
    </source>
</evidence>
<evidence type="ECO:0000256" key="3">
    <source>
        <dbReference type="RuleBase" id="RU362076"/>
    </source>
</evidence>
<comment type="function">
    <text evidence="3">Required for flagellar hook formation. May act as a scaffolding protein.</text>
</comment>
<reference evidence="5" key="1">
    <citation type="submission" date="2016-01" db="EMBL/GenBank/DDBJ databases">
        <authorList>
            <person name="Mitreva M."/>
            <person name="Pepin K.H."/>
            <person name="Mihindukulasuriya K.A."/>
            <person name="Fulton R."/>
            <person name="Fronick C."/>
            <person name="O'Laughlin M."/>
            <person name="Miner T."/>
            <person name="Herter B."/>
            <person name="Rosa B.A."/>
            <person name="Cordes M."/>
            <person name="Tomlinson C."/>
            <person name="Wollam A."/>
            <person name="Palsikar V.B."/>
            <person name="Mardis E.R."/>
            <person name="Wilson R.K."/>
        </authorList>
    </citation>
    <scope>NUCLEOTIDE SEQUENCE [LARGE SCALE GENOMIC DNA]</scope>
    <source>
        <strain evidence="5">GED7749B</strain>
    </source>
</reference>
<dbReference type="AlphaFoldDB" id="A0A133K9Q6"/>
<evidence type="ECO:0000313" key="5">
    <source>
        <dbReference type="Proteomes" id="UP000070376"/>
    </source>
</evidence>
<evidence type="ECO:0000313" key="4">
    <source>
        <dbReference type="EMBL" id="KWZ76308.1"/>
    </source>
</evidence>
<keyword evidence="2 3" id="KW-1005">Bacterial flagellum biogenesis</keyword>
<dbReference type="Proteomes" id="UP000070376">
    <property type="component" value="Unassembled WGS sequence"/>
</dbReference>
<keyword evidence="4" id="KW-0966">Cell projection</keyword>
<dbReference type="Pfam" id="PF03963">
    <property type="entry name" value="FlgD"/>
    <property type="match status" value="1"/>
</dbReference>
<organism evidence="4 5">
    <name type="scientific">Heyndrickxia coagulans</name>
    <name type="common">Weizmannia coagulans</name>
    <dbReference type="NCBI Taxonomy" id="1398"/>
    <lineage>
        <taxon>Bacteria</taxon>
        <taxon>Bacillati</taxon>
        <taxon>Bacillota</taxon>
        <taxon>Bacilli</taxon>
        <taxon>Bacillales</taxon>
        <taxon>Bacillaceae</taxon>
        <taxon>Heyndrickxia</taxon>
    </lineage>
</organism>
<name>A0A133K9Q6_HEYCO</name>
<gene>
    <name evidence="4" type="ORF">HMPREF3213_04061</name>
</gene>
<comment type="caution">
    <text evidence="4">The sequence shown here is derived from an EMBL/GenBank/DDBJ whole genome shotgun (WGS) entry which is preliminary data.</text>
</comment>
<protein>
    <recommendedName>
        <fullName evidence="3">Basal-body rod modification protein FlgD</fullName>
    </recommendedName>
</protein>